<reference evidence="8 9" key="1">
    <citation type="submission" date="2019-10" db="EMBL/GenBank/DDBJ databases">
        <title>Evaluation of single-gene subtyping targets for Pseudomonas.</title>
        <authorList>
            <person name="Reichler S.J."/>
            <person name="Orsi R.H."/>
            <person name="Wiedmann M."/>
            <person name="Martin N.H."/>
            <person name="Murphy S.I."/>
        </authorList>
    </citation>
    <scope>NUCLEOTIDE SEQUENCE [LARGE SCALE GENOMIC DNA]</scope>
    <source>
        <strain evidence="7 9">FSL R10-3254</strain>
        <strain evidence="6 8">FSL R10-3257</strain>
    </source>
</reference>
<dbReference type="InterPro" id="IPR050263">
    <property type="entry name" value="Bact_Fimbrial_Adh_Pro"/>
</dbReference>
<comment type="similarity">
    <text evidence="2">Belongs to the fimbrial protein family.</text>
</comment>
<organism evidence="7 9">
    <name type="scientific">Pseudomonas helleri</name>
    <dbReference type="NCBI Taxonomy" id="1608996"/>
    <lineage>
        <taxon>Bacteria</taxon>
        <taxon>Pseudomonadati</taxon>
        <taxon>Pseudomonadota</taxon>
        <taxon>Gammaproteobacteria</taxon>
        <taxon>Pseudomonadales</taxon>
        <taxon>Pseudomonadaceae</taxon>
        <taxon>Pseudomonas</taxon>
    </lineage>
</organism>
<name>A0A0J6IED3_9PSED</name>
<gene>
    <name evidence="7" type="ORF">GHO39_25385</name>
    <name evidence="6" type="ORF">GHO40_25715</name>
</gene>
<dbReference type="AlphaFoldDB" id="A0A0J6IED3"/>
<evidence type="ECO:0000256" key="4">
    <source>
        <dbReference type="ARBA" id="ARBA00023263"/>
    </source>
</evidence>
<sequence>MNVITQLTITSSFALLIVPFNNVVAAGQQNGVVTLGGEILDAACAMDTSSAYQVIEMDPMPIGRLIRLGEGDPHSFTLRLINCSLTRNDPDRPGEKLPDWQHIRVTFDGVSDRQGLSFAANGSSQGVAFHITDAEGRESLPGVPMTMIPLSSVRDQVLHYTLKLVGNNQPLSVGSHRAAVRFRLEYY</sequence>
<evidence type="ECO:0000313" key="8">
    <source>
        <dbReference type="Proteomes" id="UP000441404"/>
    </source>
</evidence>
<evidence type="ECO:0000256" key="5">
    <source>
        <dbReference type="SAM" id="SignalP"/>
    </source>
</evidence>
<comment type="subcellular location">
    <subcellularLocation>
        <location evidence="1">Fimbrium</location>
    </subcellularLocation>
</comment>
<keyword evidence="4" id="KW-0281">Fimbrium</keyword>
<dbReference type="PANTHER" id="PTHR33420:SF3">
    <property type="entry name" value="FIMBRIAL SUBUNIT ELFA"/>
    <property type="match status" value="1"/>
</dbReference>
<keyword evidence="3 5" id="KW-0732">Signal</keyword>
<evidence type="ECO:0000313" key="7">
    <source>
        <dbReference type="EMBL" id="MQT92435.1"/>
    </source>
</evidence>
<dbReference type="Proteomes" id="UP000489190">
    <property type="component" value="Unassembled WGS sequence"/>
</dbReference>
<evidence type="ECO:0000256" key="2">
    <source>
        <dbReference type="ARBA" id="ARBA00006671"/>
    </source>
</evidence>
<dbReference type="EMBL" id="WIWJ01000088">
    <property type="protein sequence ID" value="MQT50081.1"/>
    <property type="molecule type" value="Genomic_DNA"/>
</dbReference>
<protein>
    <submittedName>
        <fullName evidence="7">Type 1 fimbrial protein</fullName>
    </submittedName>
</protein>
<comment type="caution">
    <text evidence="7">The sequence shown here is derived from an EMBL/GenBank/DDBJ whole genome shotgun (WGS) entry which is preliminary data.</text>
</comment>
<dbReference type="Gene3D" id="2.60.40.1090">
    <property type="entry name" value="Fimbrial-type adhesion domain"/>
    <property type="match status" value="1"/>
</dbReference>
<dbReference type="InterPro" id="IPR008966">
    <property type="entry name" value="Adhesion_dom_sf"/>
</dbReference>
<dbReference type="GO" id="GO:0043709">
    <property type="term" value="P:cell adhesion involved in single-species biofilm formation"/>
    <property type="evidence" value="ECO:0007669"/>
    <property type="project" value="TreeGrafter"/>
</dbReference>
<dbReference type="InterPro" id="IPR036937">
    <property type="entry name" value="Adhesion_dom_fimbrial_sf"/>
</dbReference>
<evidence type="ECO:0000256" key="1">
    <source>
        <dbReference type="ARBA" id="ARBA00004561"/>
    </source>
</evidence>
<dbReference type="EMBL" id="WIWI01000106">
    <property type="protein sequence ID" value="MQT92435.1"/>
    <property type="molecule type" value="Genomic_DNA"/>
</dbReference>
<feature type="chain" id="PRO_5035992256" evidence="5">
    <location>
        <begin position="26"/>
        <end position="187"/>
    </location>
</feature>
<dbReference type="STRING" id="1608996.TU84_07725"/>
<accession>A0A0J6IED3</accession>
<dbReference type="GO" id="GO:0009289">
    <property type="term" value="C:pilus"/>
    <property type="evidence" value="ECO:0007669"/>
    <property type="project" value="UniProtKB-SubCell"/>
</dbReference>
<evidence type="ECO:0000313" key="6">
    <source>
        <dbReference type="EMBL" id="MQT50081.1"/>
    </source>
</evidence>
<proteinExistence type="inferred from homology"/>
<dbReference type="OrthoDB" id="6986861at2"/>
<evidence type="ECO:0000313" key="9">
    <source>
        <dbReference type="Proteomes" id="UP000489190"/>
    </source>
</evidence>
<feature type="signal peptide" evidence="5">
    <location>
        <begin position="1"/>
        <end position="25"/>
    </location>
</feature>
<evidence type="ECO:0000256" key="3">
    <source>
        <dbReference type="ARBA" id="ARBA00022729"/>
    </source>
</evidence>
<dbReference type="Proteomes" id="UP000441404">
    <property type="component" value="Unassembled WGS sequence"/>
</dbReference>
<dbReference type="SUPFAM" id="SSF49401">
    <property type="entry name" value="Bacterial adhesins"/>
    <property type="match status" value="1"/>
</dbReference>
<dbReference type="PANTHER" id="PTHR33420">
    <property type="entry name" value="FIMBRIAL SUBUNIT ELFA-RELATED"/>
    <property type="match status" value="1"/>
</dbReference>